<feature type="signal peptide" evidence="1">
    <location>
        <begin position="1"/>
        <end position="23"/>
    </location>
</feature>
<dbReference type="AlphaFoldDB" id="A0A840TP86"/>
<keyword evidence="1" id="KW-0732">Signal</keyword>
<comment type="caution">
    <text evidence="2">The sequence shown here is derived from an EMBL/GenBank/DDBJ whole genome shotgun (WGS) entry which is preliminary data.</text>
</comment>
<dbReference type="EMBL" id="JACHGF010000006">
    <property type="protein sequence ID" value="MBB5285561.1"/>
    <property type="molecule type" value="Genomic_DNA"/>
</dbReference>
<keyword evidence="3" id="KW-1185">Reference proteome</keyword>
<evidence type="ECO:0000256" key="1">
    <source>
        <dbReference type="SAM" id="SignalP"/>
    </source>
</evidence>
<organism evidence="2 3">
    <name type="scientific">Rhabdobacter roseus</name>
    <dbReference type="NCBI Taxonomy" id="1655419"/>
    <lineage>
        <taxon>Bacteria</taxon>
        <taxon>Pseudomonadati</taxon>
        <taxon>Bacteroidota</taxon>
        <taxon>Cytophagia</taxon>
        <taxon>Cytophagales</taxon>
        <taxon>Cytophagaceae</taxon>
        <taxon>Rhabdobacter</taxon>
    </lineage>
</organism>
<reference evidence="2 3" key="1">
    <citation type="submission" date="2020-08" db="EMBL/GenBank/DDBJ databases">
        <title>Genomic Encyclopedia of Type Strains, Phase IV (KMG-IV): sequencing the most valuable type-strain genomes for metagenomic binning, comparative biology and taxonomic classification.</title>
        <authorList>
            <person name="Goeker M."/>
        </authorList>
    </citation>
    <scope>NUCLEOTIDE SEQUENCE [LARGE SCALE GENOMIC DNA]</scope>
    <source>
        <strain evidence="2 3">DSM 105074</strain>
    </source>
</reference>
<dbReference type="Proteomes" id="UP000557307">
    <property type="component" value="Unassembled WGS sequence"/>
</dbReference>
<sequence length="312" mass="35661">MKLASIYCFCVLILAVIACNSLNDLQPMPEDKIPVAVVEDLKSKFPNAQDIIYKTVERDKLWEATFMENGKNYYSALGTQGVMVSYLLLTAAPSGTFASILEKVSLPKGKFSDFKENTSTSSSNNAQELTAKYTLDSTAYIFSWFPLDATRKKYVVQMRYFSKFDYTTHLVGDLPTRAQNIIKDNALIHKSARIFVNEANEKTYHSLEHDAANNQLDYLFDHRGNSIYSSRNFQGTYTKTAEFPQFAQDYMATHAQQFANFPIQSGVRFEESGQTGYRFILYRAYPFLETYYLYFNDSGTITYLTYEALVTL</sequence>
<dbReference type="PROSITE" id="PS51257">
    <property type="entry name" value="PROKAR_LIPOPROTEIN"/>
    <property type="match status" value="1"/>
</dbReference>
<dbReference type="RefSeq" id="WP_184175857.1">
    <property type="nucleotide sequence ID" value="NZ_JACHGF010000006.1"/>
</dbReference>
<accession>A0A840TP86</accession>
<evidence type="ECO:0000313" key="2">
    <source>
        <dbReference type="EMBL" id="MBB5285561.1"/>
    </source>
</evidence>
<feature type="chain" id="PRO_5032382525" evidence="1">
    <location>
        <begin position="24"/>
        <end position="312"/>
    </location>
</feature>
<proteinExistence type="predicted"/>
<gene>
    <name evidence="2" type="ORF">HNQ92_003721</name>
</gene>
<name>A0A840TP86_9BACT</name>
<evidence type="ECO:0000313" key="3">
    <source>
        <dbReference type="Proteomes" id="UP000557307"/>
    </source>
</evidence>
<protein>
    <submittedName>
        <fullName evidence="2">Uncharacterized protein</fullName>
    </submittedName>
</protein>